<dbReference type="PANTHER" id="PTHR10210:SF41">
    <property type="entry name" value="RIBOSE-PHOSPHATE PYROPHOSPHOKINASE 1, CHLOROPLASTIC"/>
    <property type="match status" value="1"/>
</dbReference>
<keyword evidence="8" id="KW-0460">Magnesium</keyword>
<dbReference type="InterPro" id="IPR029057">
    <property type="entry name" value="PRTase-like"/>
</dbReference>
<keyword evidence="6" id="KW-0418">Kinase</keyword>
<keyword evidence="5" id="KW-0547">Nucleotide-binding</keyword>
<dbReference type="InterPro" id="IPR000836">
    <property type="entry name" value="PRTase_dom"/>
</dbReference>
<dbReference type="Pfam" id="PF13793">
    <property type="entry name" value="Pribosyltran_N"/>
    <property type="match status" value="1"/>
</dbReference>
<dbReference type="NCBIfam" id="NF002320">
    <property type="entry name" value="PRK01259.1"/>
    <property type="match status" value="1"/>
</dbReference>
<evidence type="ECO:0000256" key="5">
    <source>
        <dbReference type="ARBA" id="ARBA00022741"/>
    </source>
</evidence>
<evidence type="ECO:0000259" key="9">
    <source>
        <dbReference type="Pfam" id="PF13793"/>
    </source>
</evidence>
<accession>A0ABS9ZUN1</accession>
<dbReference type="Gene3D" id="3.40.50.2020">
    <property type="match status" value="2"/>
</dbReference>
<evidence type="ECO:0000256" key="6">
    <source>
        <dbReference type="ARBA" id="ARBA00022777"/>
    </source>
</evidence>
<dbReference type="InterPro" id="IPR005946">
    <property type="entry name" value="Rib-P_diPkinase"/>
</dbReference>
<keyword evidence="7" id="KW-0067">ATP-binding</keyword>
<evidence type="ECO:0000256" key="7">
    <source>
        <dbReference type="ARBA" id="ARBA00022840"/>
    </source>
</evidence>
<dbReference type="NCBIfam" id="TIGR01251">
    <property type="entry name" value="ribP_PPkin"/>
    <property type="match status" value="1"/>
</dbReference>
<dbReference type="SMART" id="SM01400">
    <property type="entry name" value="Pribosyltran_N"/>
    <property type="match status" value="1"/>
</dbReference>
<dbReference type="EC" id="2.7.6.1" evidence="1"/>
<dbReference type="Pfam" id="PF14572">
    <property type="entry name" value="Pribosyl_synth"/>
    <property type="match status" value="1"/>
</dbReference>
<dbReference type="RefSeq" id="WP_243360524.1">
    <property type="nucleotide sequence ID" value="NZ_JALGBH010000001.1"/>
</dbReference>
<evidence type="ECO:0000256" key="8">
    <source>
        <dbReference type="ARBA" id="ARBA00022842"/>
    </source>
</evidence>
<gene>
    <name evidence="10" type="ORF">MMF97_05875</name>
</gene>
<dbReference type="EMBL" id="JALGBH010000001">
    <property type="protein sequence ID" value="MCJ0742233.1"/>
    <property type="molecule type" value="Genomic_DNA"/>
</dbReference>
<sequence>MPLQFNPVKIFAGSGTQAVAAKIAEEYGRPLGDVTISKFSDGEFQPSFNESIRGCDVFIVQSTNQPTDNLMELLLMVDAARRASAHYITAVVPYYGLARQDRKDKPRVAIGAKLVANLLKAAGINRIMTMDLHAAQIQGFFDIPVDHLDASVIFVPYIKALGLENLTIASPDMGGSYRARTFAKFFNAEVVICDKRRKRANEIESMSIIGDVTGQDIVLIDDICDTAGTLAKAAALIMENGAKSVRAVCTHPVLSGKAYETIENSMLEELIVTDTIPLKQECSKIKVLSTAPLFAKAIANVNEHGSISDLFKV</sequence>
<dbReference type="SUPFAM" id="SSF53271">
    <property type="entry name" value="PRTase-like"/>
    <property type="match status" value="1"/>
</dbReference>
<organism evidence="10 11">
    <name type="scientific">Pedobacter montanisoli</name>
    <dbReference type="NCBI Taxonomy" id="2923277"/>
    <lineage>
        <taxon>Bacteria</taxon>
        <taxon>Pseudomonadati</taxon>
        <taxon>Bacteroidota</taxon>
        <taxon>Sphingobacteriia</taxon>
        <taxon>Sphingobacteriales</taxon>
        <taxon>Sphingobacteriaceae</taxon>
        <taxon>Pedobacter</taxon>
    </lineage>
</organism>
<proteinExistence type="predicted"/>
<evidence type="ECO:0000256" key="4">
    <source>
        <dbReference type="ARBA" id="ARBA00022727"/>
    </source>
</evidence>
<keyword evidence="11" id="KW-1185">Reference proteome</keyword>
<evidence type="ECO:0000313" key="11">
    <source>
        <dbReference type="Proteomes" id="UP001165460"/>
    </source>
</evidence>
<feature type="domain" description="Ribose-phosphate pyrophosphokinase N-terminal" evidence="9">
    <location>
        <begin position="8"/>
        <end position="123"/>
    </location>
</feature>
<dbReference type="PROSITE" id="PS00114">
    <property type="entry name" value="PRPP_SYNTHASE"/>
    <property type="match status" value="1"/>
</dbReference>
<dbReference type="PANTHER" id="PTHR10210">
    <property type="entry name" value="RIBOSE-PHOSPHATE DIPHOSPHOKINASE FAMILY MEMBER"/>
    <property type="match status" value="1"/>
</dbReference>
<protein>
    <recommendedName>
        <fullName evidence="1">ribose-phosphate diphosphokinase</fullName>
        <ecNumber evidence="1">2.7.6.1</ecNumber>
    </recommendedName>
</protein>
<evidence type="ECO:0000256" key="2">
    <source>
        <dbReference type="ARBA" id="ARBA00022679"/>
    </source>
</evidence>
<name>A0ABS9ZUN1_9SPHI</name>
<keyword evidence="2" id="KW-0808">Transferase</keyword>
<dbReference type="Proteomes" id="UP001165460">
    <property type="component" value="Unassembled WGS sequence"/>
</dbReference>
<comment type="caution">
    <text evidence="10">The sequence shown here is derived from an EMBL/GenBank/DDBJ whole genome shotgun (WGS) entry which is preliminary data.</text>
</comment>
<dbReference type="InterPro" id="IPR000842">
    <property type="entry name" value="PRib_PP_synth_CS"/>
</dbReference>
<evidence type="ECO:0000256" key="3">
    <source>
        <dbReference type="ARBA" id="ARBA00022723"/>
    </source>
</evidence>
<dbReference type="CDD" id="cd06223">
    <property type="entry name" value="PRTases_typeI"/>
    <property type="match status" value="1"/>
</dbReference>
<dbReference type="InterPro" id="IPR029099">
    <property type="entry name" value="Pribosyltran_N"/>
</dbReference>
<evidence type="ECO:0000256" key="1">
    <source>
        <dbReference type="ARBA" id="ARBA00013247"/>
    </source>
</evidence>
<evidence type="ECO:0000313" key="10">
    <source>
        <dbReference type="EMBL" id="MCJ0742233.1"/>
    </source>
</evidence>
<keyword evidence="3" id="KW-0479">Metal-binding</keyword>
<keyword evidence="4" id="KW-0545">Nucleotide biosynthesis</keyword>
<reference evidence="10" key="1">
    <citation type="submission" date="2022-03" db="EMBL/GenBank/DDBJ databases">
        <authorList>
            <person name="Woo C.Y."/>
        </authorList>
    </citation>
    <scope>NUCLEOTIDE SEQUENCE</scope>
    <source>
        <strain evidence="10">CYS-01</strain>
    </source>
</reference>